<dbReference type="CTD" id="387569"/>
<dbReference type="PROSITE" id="PS50016">
    <property type="entry name" value="ZF_PHD_2"/>
    <property type="match status" value="1"/>
</dbReference>
<proteinExistence type="predicted"/>
<dbReference type="Pfam" id="PF10537">
    <property type="entry name" value="WAC_Acf1_DNA_bd"/>
    <property type="match status" value="1"/>
</dbReference>
<dbReference type="GO" id="GO:0008270">
    <property type="term" value="F:zinc ion binding"/>
    <property type="evidence" value="ECO:0007669"/>
    <property type="project" value="UniProtKB-KW"/>
</dbReference>
<dbReference type="InterPro" id="IPR001487">
    <property type="entry name" value="Bromodomain"/>
</dbReference>
<feature type="domain" description="WAC" evidence="18">
    <location>
        <begin position="22"/>
        <end position="130"/>
    </location>
</feature>
<evidence type="ECO:0008006" key="21">
    <source>
        <dbReference type="Google" id="ProtNLM"/>
    </source>
</evidence>
<dbReference type="PANTHER" id="PTHR46510:SF1">
    <property type="entry name" value="BROMODOMAIN ADJACENT TO ZINC FINGER DOMAIN PROTEIN 1A"/>
    <property type="match status" value="1"/>
</dbReference>
<feature type="compositionally biased region" description="Polar residues" evidence="14">
    <location>
        <begin position="1723"/>
        <end position="1734"/>
    </location>
</feature>
<dbReference type="GO" id="GO:0006338">
    <property type="term" value="P:chromatin remodeling"/>
    <property type="evidence" value="ECO:0007669"/>
    <property type="project" value="InterPro"/>
</dbReference>
<dbReference type="InterPro" id="IPR018359">
    <property type="entry name" value="Bromodomain_CS"/>
</dbReference>
<sequence length="1747" mass="195463">MPLLRRQVLQKTSTGERLRDGDEVLYCQPTGEIFSNYEDYFHRIMLISSMVWTCAMTGRPNLTYLEALDSEKDARKLLKTFPAAVKGPFLLVASHTQRTSINEMHEDVYGFVKDHLFKGESVDAMDPVRKSFRRATIANVLVDSTQTPNALTYQVRAEDDIAPKVWTVPPGNVKRDRSALTREKCKLFLKQHVEAGPGGQLRIKADSLARFVTGEGWTDGLVFHGQTPSFQQSKRLKQNAERGEAGGGAAAASTDSTKQPAKQKKQTKQPPAEGADGAGKPKKAKTQPPADKGKERKGKELPKAAAAAGSTGGKQQSIAKYVEKLPGEAQALEAKAKRQEEEAAQLRLRVEQEALAKRRAEEEKALLLQQVALALKRYNAVLEDQELPDQRPLPPVRPVRPLIAARHFSSFVFILEYLNSFADLLAIRSKFPGGLTIHLLERALILREVNGPLSDIFQVLLSAIFTQQLEEENEESVRYERIEGLAQKRQTVPEQVRARDAALWCEKHYSTKLSEMPIDSMTVSELLRLHFLASGALVEERAARHRYQNRGGYGSGDDPGLRLVRDYPHILRALNWYSVYQLPVGDIIQILCCLIHQLLTYSGVRDLVEERVEKARTARTSYQANRWAQRRLTVKAGSLKNAARDDMKRELAGFEGDQTAREEHRRKLADRLDERCARIEADAQRQLKVLQAESERLKEDFFDYQIYLGTDRCYRNYWLFESLPGLFVEHDRTYAGRCLDRPTPHIPGLAACAPELRKKYITRAIMRCAGTDGVAALLDAKAIADANAASSSSSSSSTGPAPVEEVYEHLLTLGSAKLESAEQQQQQQQGKSRANSAEPAGDGVNGGAATNLPAPVRPASNQELLMCTAQPDDCPVHTEQHPGTVGWGYYATADELDALIRSLNARGAREKQLRETLECERDLIVTHIAKCPLDKLSVGEADRAGALADIASRNQKRYDAPNFSHEPGTEPNEILEAVFLENLLELEAKITVGYLGVMRVRDRDKWREALEAHGYDAQTDRPLVWGPKRLALKQEEGGNGKEQQDGEQRQVKQENGEPNGDRVDSEQDQKPVVAKPTAGGGGGGDLDLERDSLERLMSEASHPGQGLPDTTVSLLDETLEGEEVSYPLHESETLRHRVQSLGRALLQVAQCIDPKFLRHPFGPKKDHKDRAVMQQKQHEGLKNLVRWEVSLMQSTCYAQLFLHYNVLYDAIHWSRSAERICCMICRRKGDPGLTLLCDECNRACHTYCLKPKLREVPAGDWYCKRCRPENFKEKPSANRKKKKKMFRWKDEEEDLADEEEDEEEEEEEEDEEEQNGRGHRRDEMEGGEEDDAEEEEEDGEQAEEEDGDGVERRNVADESADSQGSGSEDGAEENDDDGSDADYRAKRSKLMVKVGKVAKRSKPKAKAKPTIVVTSTGRTSRSTAATNGAYRYGDDGEDDEEKDDDEEDEEDEDEDETIADEDDESYDEREERRKRPRATASLSNGGADRKRSNAPRRSASKKHKRAEDAQDVSPPASKRARRATNGRAKVSGPGTIDSDEEPLGGGGSRKAPTRTSARSTKGQRRSSPYNDYDDEEPDDEEDGDEEGTLARLRIGAAARRSRRTGDDLPLNSVALYTLIDDILKHPNSWPFNRPVSAKEVPDYYAVIKSPMDFARIKSKLNMGDYKINEQMLSDVQLVFRNCDLYNTDETDVYRIGRDLERYVVKRCKELNLPFQPSDMQKPGVQQNGPPSKSVNGVGDGDDGAHGK</sequence>
<dbReference type="SUPFAM" id="SSF47370">
    <property type="entry name" value="Bromodomain"/>
    <property type="match status" value="1"/>
</dbReference>
<keyword evidence="6 13" id="KW-0175">Coiled coil</keyword>
<dbReference type="InterPro" id="IPR019787">
    <property type="entry name" value="Znf_PHD-finger"/>
</dbReference>
<dbReference type="InterPro" id="IPR047171">
    <property type="entry name" value="BAZ1A"/>
</dbReference>
<evidence type="ECO:0000259" key="16">
    <source>
        <dbReference type="PROSITE" id="PS50016"/>
    </source>
</evidence>
<feature type="compositionally biased region" description="Basic and acidic residues" evidence="14">
    <location>
        <begin position="291"/>
        <end position="302"/>
    </location>
</feature>
<evidence type="ECO:0000256" key="10">
    <source>
        <dbReference type="PROSITE-ProRule" id="PRU00035"/>
    </source>
</evidence>
<dbReference type="Gene3D" id="1.20.920.10">
    <property type="entry name" value="Bromodomain-like"/>
    <property type="match status" value="1"/>
</dbReference>
<evidence type="ECO:0000256" key="14">
    <source>
        <dbReference type="SAM" id="MobiDB-lite"/>
    </source>
</evidence>
<feature type="compositionally biased region" description="Basic residues" evidence="14">
    <location>
        <begin position="1386"/>
        <end position="1407"/>
    </location>
</feature>
<feature type="region of interest" description="Disordered" evidence="14">
    <location>
        <begin position="1282"/>
        <end position="1590"/>
    </location>
</feature>
<feature type="compositionally biased region" description="Polar residues" evidence="14">
    <location>
        <begin position="1553"/>
        <end position="1569"/>
    </location>
</feature>
<feature type="compositionally biased region" description="Acidic residues" evidence="14">
    <location>
        <begin position="1435"/>
        <end position="1468"/>
    </location>
</feature>
<evidence type="ECO:0000256" key="4">
    <source>
        <dbReference type="ARBA" id="ARBA00022833"/>
    </source>
</evidence>
<evidence type="ECO:0000256" key="7">
    <source>
        <dbReference type="ARBA" id="ARBA00023117"/>
    </source>
</evidence>
<dbReference type="SUPFAM" id="SSF57903">
    <property type="entry name" value="FYVE/PHD zinc finger"/>
    <property type="match status" value="1"/>
</dbReference>
<feature type="region of interest" description="Disordered" evidence="14">
    <location>
        <begin position="223"/>
        <end position="316"/>
    </location>
</feature>
<feature type="compositionally biased region" description="Basic residues" evidence="14">
    <location>
        <begin position="1492"/>
        <end position="1504"/>
    </location>
</feature>
<dbReference type="PROSITE" id="PS51136">
    <property type="entry name" value="WAC"/>
    <property type="match status" value="1"/>
</dbReference>
<dbReference type="GO" id="GO:0045740">
    <property type="term" value="P:positive regulation of DNA replication"/>
    <property type="evidence" value="ECO:0007669"/>
    <property type="project" value="TreeGrafter"/>
</dbReference>
<dbReference type="InterPro" id="IPR037325">
    <property type="entry name" value="Acf1_Bromo"/>
</dbReference>
<feature type="compositionally biased region" description="Acidic residues" evidence="14">
    <location>
        <begin position="1291"/>
        <end position="1313"/>
    </location>
</feature>
<evidence type="ECO:0000256" key="5">
    <source>
        <dbReference type="ARBA" id="ARBA00023015"/>
    </source>
</evidence>
<keyword evidence="4" id="KW-0862">Zinc</keyword>
<keyword evidence="9 12" id="KW-0539">Nucleus</keyword>
<dbReference type="STRING" id="30066.A0A182V368"/>
<dbReference type="Pfam" id="PF00628">
    <property type="entry name" value="PHD"/>
    <property type="match status" value="1"/>
</dbReference>
<evidence type="ECO:0000256" key="13">
    <source>
        <dbReference type="SAM" id="Coils"/>
    </source>
</evidence>
<keyword evidence="8" id="KW-0804">Transcription</keyword>
<dbReference type="PRINTS" id="PR00503">
    <property type="entry name" value="BROMODOMAIN"/>
</dbReference>
<dbReference type="VEuPathDB" id="VectorBase:AMEM008100"/>
<dbReference type="GO" id="GO:0008623">
    <property type="term" value="C:CHRAC"/>
    <property type="evidence" value="ECO:0007669"/>
    <property type="project" value="TreeGrafter"/>
</dbReference>
<dbReference type="SMART" id="SM00249">
    <property type="entry name" value="PHD"/>
    <property type="match status" value="1"/>
</dbReference>
<dbReference type="InterPro" id="IPR013136">
    <property type="entry name" value="WSTF_Acf1_Cbp146"/>
</dbReference>
<dbReference type="GO" id="GO:0000228">
    <property type="term" value="C:nuclear chromosome"/>
    <property type="evidence" value="ECO:0007669"/>
    <property type="project" value="TreeGrafter"/>
</dbReference>
<dbReference type="VEuPathDB" id="VectorBase:AMEM21_003358"/>
<evidence type="ECO:0000256" key="2">
    <source>
        <dbReference type="ARBA" id="ARBA00022723"/>
    </source>
</evidence>
<dbReference type="SMART" id="SM00297">
    <property type="entry name" value="BROMO"/>
    <property type="match status" value="1"/>
</dbReference>
<evidence type="ECO:0000256" key="12">
    <source>
        <dbReference type="PROSITE-ProRule" id="PRU00475"/>
    </source>
</evidence>
<feature type="domain" description="Bromo" evidence="15">
    <location>
        <begin position="1623"/>
        <end position="1693"/>
    </location>
</feature>
<reference evidence="19" key="1">
    <citation type="submission" date="2020-05" db="UniProtKB">
        <authorList>
            <consortium name="EnsemblMetazoa"/>
        </authorList>
    </citation>
    <scope>IDENTIFICATION</scope>
    <source>
        <strain evidence="19">MAF</strain>
    </source>
</reference>
<dbReference type="InterPro" id="IPR028941">
    <property type="entry name" value="WHIM2_dom"/>
</dbReference>
<dbReference type="PANTHER" id="PTHR46510">
    <property type="entry name" value="BROMODOMAIN ADJACENT TO ZINC FINGER DOMAIN PROTEIN 1A"/>
    <property type="match status" value="1"/>
</dbReference>
<dbReference type="InterPro" id="IPR001965">
    <property type="entry name" value="Znf_PHD"/>
</dbReference>
<dbReference type="KEGG" id="amer:121589923"/>
<evidence type="ECO:0000256" key="9">
    <source>
        <dbReference type="ARBA" id="ARBA00023242"/>
    </source>
</evidence>
<dbReference type="Pfam" id="PF00439">
    <property type="entry name" value="Bromodomain"/>
    <property type="match status" value="1"/>
</dbReference>
<feature type="compositionally biased region" description="Low complexity" evidence="14">
    <location>
        <begin position="1414"/>
        <end position="1426"/>
    </location>
</feature>
<dbReference type="CDD" id="cd05504">
    <property type="entry name" value="Bromo_Acf1_like"/>
    <property type="match status" value="1"/>
</dbReference>
<feature type="coiled-coil region" evidence="13">
    <location>
        <begin position="322"/>
        <end position="377"/>
    </location>
</feature>
<keyword evidence="5" id="KW-0805">Transcription regulation</keyword>
<evidence type="ECO:0000256" key="8">
    <source>
        <dbReference type="ARBA" id="ARBA00023163"/>
    </source>
</evidence>
<evidence type="ECO:0000256" key="3">
    <source>
        <dbReference type="ARBA" id="ARBA00022771"/>
    </source>
</evidence>
<dbReference type="PROSITE" id="PS00633">
    <property type="entry name" value="BROMODOMAIN_1"/>
    <property type="match status" value="1"/>
</dbReference>
<evidence type="ECO:0000256" key="11">
    <source>
        <dbReference type="PROSITE-ProRule" id="PRU00146"/>
    </source>
</evidence>
<feature type="region of interest" description="Disordered" evidence="14">
    <location>
        <begin position="819"/>
        <end position="856"/>
    </location>
</feature>
<feature type="compositionally biased region" description="Basic and acidic residues" evidence="14">
    <location>
        <begin position="1314"/>
        <end position="1324"/>
    </location>
</feature>
<keyword evidence="7 10" id="KW-0103">Bromodomain</keyword>
<evidence type="ECO:0000259" key="15">
    <source>
        <dbReference type="PROSITE" id="PS50014"/>
    </source>
</evidence>
<dbReference type="InterPro" id="IPR011011">
    <property type="entry name" value="Znf_FYVE_PHD"/>
</dbReference>
<organism evidence="19 20">
    <name type="scientific">Anopheles merus</name>
    <name type="common">Mosquito</name>
    <dbReference type="NCBI Taxonomy" id="30066"/>
    <lineage>
        <taxon>Eukaryota</taxon>
        <taxon>Metazoa</taxon>
        <taxon>Ecdysozoa</taxon>
        <taxon>Arthropoda</taxon>
        <taxon>Hexapoda</taxon>
        <taxon>Insecta</taxon>
        <taxon>Pterygota</taxon>
        <taxon>Neoptera</taxon>
        <taxon>Endopterygota</taxon>
        <taxon>Diptera</taxon>
        <taxon>Nematocera</taxon>
        <taxon>Culicoidea</taxon>
        <taxon>Culicidae</taxon>
        <taxon>Anophelinae</taxon>
        <taxon>Anopheles</taxon>
    </lineage>
</organism>
<dbReference type="PROSITE" id="PS50014">
    <property type="entry name" value="BROMODOMAIN_2"/>
    <property type="match status" value="1"/>
</dbReference>
<name>A0A182V368_ANOME</name>
<keyword evidence="2" id="KW-0479">Metal-binding</keyword>
<feature type="compositionally biased region" description="Acidic residues" evidence="14">
    <location>
        <begin position="1369"/>
        <end position="1380"/>
    </location>
</feature>
<dbReference type="RefSeq" id="XP_041765127.1">
    <property type="nucleotide sequence ID" value="XM_041909193.1"/>
</dbReference>
<evidence type="ECO:0000256" key="6">
    <source>
        <dbReference type="ARBA" id="ARBA00023054"/>
    </source>
</evidence>
<dbReference type="GO" id="GO:0031445">
    <property type="term" value="P:regulation of heterochromatin formation"/>
    <property type="evidence" value="ECO:0007669"/>
    <property type="project" value="TreeGrafter"/>
</dbReference>
<dbReference type="EnsemblMetazoa" id="AMEM008100-RA">
    <property type="protein sequence ID" value="AMEM008100-PA"/>
    <property type="gene ID" value="AMEM008100"/>
</dbReference>
<dbReference type="Pfam" id="PF02791">
    <property type="entry name" value="DDT"/>
    <property type="match status" value="1"/>
</dbReference>
<dbReference type="PROSITE" id="PS50827">
    <property type="entry name" value="DDT"/>
    <property type="match status" value="1"/>
</dbReference>
<dbReference type="InterPro" id="IPR036427">
    <property type="entry name" value="Bromodomain-like_sf"/>
</dbReference>
<feature type="compositionally biased region" description="Basic and acidic residues" evidence="14">
    <location>
        <begin position="1034"/>
        <end position="1069"/>
    </location>
</feature>
<dbReference type="Proteomes" id="UP000075903">
    <property type="component" value="Unassembled WGS sequence"/>
</dbReference>
<evidence type="ECO:0000259" key="17">
    <source>
        <dbReference type="PROSITE" id="PS50827"/>
    </source>
</evidence>
<accession>A0A182V368</accession>
<dbReference type="GO" id="GO:0003677">
    <property type="term" value="F:DNA binding"/>
    <property type="evidence" value="ECO:0007669"/>
    <property type="project" value="TreeGrafter"/>
</dbReference>
<feature type="region of interest" description="Disordered" evidence="14">
    <location>
        <begin position="1714"/>
        <end position="1747"/>
    </location>
</feature>
<dbReference type="InterPro" id="IPR028942">
    <property type="entry name" value="WHIM1_dom"/>
</dbReference>
<feature type="compositionally biased region" description="Acidic residues" evidence="14">
    <location>
        <begin position="1325"/>
        <end position="1348"/>
    </location>
</feature>
<feature type="compositionally biased region" description="Acidic residues" evidence="14">
    <location>
        <begin position="1571"/>
        <end position="1587"/>
    </location>
</feature>
<evidence type="ECO:0000256" key="1">
    <source>
        <dbReference type="ARBA" id="ARBA00004123"/>
    </source>
</evidence>
<dbReference type="InterPro" id="IPR013083">
    <property type="entry name" value="Znf_RING/FYVE/PHD"/>
</dbReference>
<dbReference type="GO" id="GO:0006355">
    <property type="term" value="P:regulation of DNA-templated transcription"/>
    <property type="evidence" value="ECO:0007669"/>
    <property type="project" value="TreeGrafter"/>
</dbReference>
<keyword evidence="3 11" id="KW-0863">Zinc-finger</keyword>
<comment type="subcellular location">
    <subcellularLocation>
        <location evidence="1 12">Nucleus</location>
    </subcellularLocation>
</comment>
<keyword evidence="20" id="KW-1185">Reference proteome</keyword>
<feature type="region of interest" description="Disordered" evidence="14">
    <location>
        <begin position="1034"/>
        <end position="1088"/>
    </location>
</feature>
<evidence type="ECO:0000313" key="19">
    <source>
        <dbReference type="EnsemblMetazoa" id="AMEM008100-PA"/>
    </source>
</evidence>
<dbReference type="GeneID" id="121589923"/>
<dbReference type="InterPro" id="IPR018501">
    <property type="entry name" value="DDT_dom"/>
</dbReference>
<feature type="domain" description="PHD-type" evidence="16">
    <location>
        <begin position="1219"/>
        <end position="1269"/>
    </location>
</feature>
<dbReference type="Gene3D" id="3.30.40.10">
    <property type="entry name" value="Zinc/RING finger domain, C3HC4 (zinc finger)"/>
    <property type="match status" value="1"/>
</dbReference>
<evidence type="ECO:0000313" key="20">
    <source>
        <dbReference type="Proteomes" id="UP000075903"/>
    </source>
</evidence>
<feature type="domain" description="DDT" evidence="17">
    <location>
        <begin position="405"/>
        <end position="470"/>
    </location>
</feature>
<protein>
    <recommendedName>
        <fullName evidence="21">Bromodomain adjacent to zinc finger domain protein 1A</fullName>
    </recommendedName>
</protein>
<dbReference type="Pfam" id="PF15612">
    <property type="entry name" value="WHIM1"/>
    <property type="match status" value="1"/>
</dbReference>
<dbReference type="Pfam" id="PF15613">
    <property type="entry name" value="WSD"/>
    <property type="match status" value="1"/>
</dbReference>
<evidence type="ECO:0000259" key="18">
    <source>
        <dbReference type="PROSITE" id="PS51136"/>
    </source>
</evidence>